<accession>A0ABT9W4L4</accession>
<dbReference type="Proteomes" id="UP001235840">
    <property type="component" value="Unassembled WGS sequence"/>
</dbReference>
<dbReference type="EMBL" id="JAUSTY010000022">
    <property type="protein sequence ID" value="MDQ0168004.1"/>
    <property type="molecule type" value="Genomic_DNA"/>
</dbReference>
<reference evidence="1 2" key="1">
    <citation type="submission" date="2023-07" db="EMBL/GenBank/DDBJ databases">
        <title>Genomic Encyclopedia of Type Strains, Phase IV (KMG-IV): sequencing the most valuable type-strain genomes for metagenomic binning, comparative biology and taxonomic classification.</title>
        <authorList>
            <person name="Goeker M."/>
        </authorList>
    </citation>
    <scope>NUCLEOTIDE SEQUENCE [LARGE SCALE GENOMIC DNA]</scope>
    <source>
        <strain evidence="1 2">DSM 12751</strain>
    </source>
</reference>
<comment type="caution">
    <text evidence="1">The sequence shown here is derived from an EMBL/GenBank/DDBJ whole genome shotgun (WGS) entry which is preliminary data.</text>
</comment>
<evidence type="ECO:0000313" key="2">
    <source>
        <dbReference type="Proteomes" id="UP001235840"/>
    </source>
</evidence>
<name>A0ABT9W4L4_9BACI</name>
<proteinExistence type="predicted"/>
<gene>
    <name evidence="1" type="ORF">J2S11_003934</name>
</gene>
<evidence type="ECO:0000313" key="1">
    <source>
        <dbReference type="EMBL" id="MDQ0168004.1"/>
    </source>
</evidence>
<organism evidence="1 2">
    <name type="scientific">Caldalkalibacillus horti</name>
    <dbReference type="NCBI Taxonomy" id="77523"/>
    <lineage>
        <taxon>Bacteria</taxon>
        <taxon>Bacillati</taxon>
        <taxon>Bacillota</taxon>
        <taxon>Bacilli</taxon>
        <taxon>Bacillales</taxon>
        <taxon>Bacillaceae</taxon>
        <taxon>Caldalkalibacillus</taxon>
    </lineage>
</organism>
<keyword evidence="2" id="KW-1185">Reference proteome</keyword>
<protein>
    <submittedName>
        <fullName evidence="1">Uncharacterized protein</fullName>
    </submittedName>
</protein>
<dbReference type="RefSeq" id="WP_307397402.1">
    <property type="nucleotide sequence ID" value="NZ_BAAADK010000017.1"/>
</dbReference>
<sequence>MRRFLYLSLVTTIIVTVFLSFQTGISATMDTPINIKLESGLDIYIDADGRLLPIEEFDSVDDESMDEYLIQMGFPKWYVDKMTIEDKEYHLSLGGKVVYFGTENLTREYQALDGTIYEVSNNNIDEIRDIQEKDFKILSNQGLEVSPNFIENQEIELMCETEFNNGCSDGKWMAYTYAVKLQDFSSTQYRYLFRVNSEWSDTPVAVFYDSMGMHWGVNGQPVGQTAYGKRMLVFGSTLHEFNLSVDESSNFGLKTGNILLEWADYQNAYIEQQVLVSKSLDGHQLALSSAYTHPWTPGTLSVSIGIAGISFSGIGIGDRWSWTANFTVGN</sequence>